<evidence type="ECO:0000313" key="2">
    <source>
        <dbReference type="Proteomes" id="UP000012073"/>
    </source>
</evidence>
<dbReference type="GeneID" id="17323219"/>
<proteinExistence type="predicted"/>
<dbReference type="Proteomes" id="UP000012073">
    <property type="component" value="Unassembled WGS sequence"/>
</dbReference>
<dbReference type="RefSeq" id="XP_005715502.1">
    <property type="nucleotide sequence ID" value="XM_005715445.1"/>
</dbReference>
<dbReference type="Gramene" id="CDF35683">
    <property type="protein sequence ID" value="CDF35683"/>
    <property type="gene ID" value="CHC_T00004128001"/>
</dbReference>
<dbReference type="KEGG" id="ccp:CHC_T00004128001"/>
<keyword evidence="2" id="KW-1185">Reference proteome</keyword>
<protein>
    <submittedName>
        <fullName evidence="1">Uncharacterized protein</fullName>
    </submittedName>
</protein>
<dbReference type="AlphaFoldDB" id="R7QD30"/>
<sequence>MKAQTTIFDHQAISLRFVSGTYACGSIRLYSRAQYKVSAIWRPPVTRLGRKENPVHRQVESPTRFIIY</sequence>
<accession>R7QD30</accession>
<organism evidence="1 2">
    <name type="scientific">Chondrus crispus</name>
    <name type="common">Carrageen Irish moss</name>
    <name type="synonym">Polymorpha crispa</name>
    <dbReference type="NCBI Taxonomy" id="2769"/>
    <lineage>
        <taxon>Eukaryota</taxon>
        <taxon>Rhodophyta</taxon>
        <taxon>Florideophyceae</taxon>
        <taxon>Rhodymeniophycidae</taxon>
        <taxon>Gigartinales</taxon>
        <taxon>Gigartinaceae</taxon>
        <taxon>Chondrus</taxon>
    </lineage>
</organism>
<dbReference type="EMBL" id="HG001741">
    <property type="protein sequence ID" value="CDF35683.1"/>
    <property type="molecule type" value="Genomic_DNA"/>
</dbReference>
<gene>
    <name evidence="1" type="ORF">CHC_T00004128001</name>
</gene>
<name>R7QD30_CHOCR</name>
<reference evidence="2" key="1">
    <citation type="journal article" date="2013" name="Proc. Natl. Acad. Sci. U.S.A.">
        <title>Genome structure and metabolic features in the red seaweed Chondrus crispus shed light on evolution of the Archaeplastida.</title>
        <authorList>
            <person name="Collen J."/>
            <person name="Porcel B."/>
            <person name="Carre W."/>
            <person name="Ball S.G."/>
            <person name="Chaparro C."/>
            <person name="Tonon T."/>
            <person name="Barbeyron T."/>
            <person name="Michel G."/>
            <person name="Noel B."/>
            <person name="Valentin K."/>
            <person name="Elias M."/>
            <person name="Artiguenave F."/>
            <person name="Arun A."/>
            <person name="Aury J.M."/>
            <person name="Barbosa-Neto J.F."/>
            <person name="Bothwell J.H."/>
            <person name="Bouget F.Y."/>
            <person name="Brillet L."/>
            <person name="Cabello-Hurtado F."/>
            <person name="Capella-Gutierrez S."/>
            <person name="Charrier B."/>
            <person name="Cladiere L."/>
            <person name="Cock J.M."/>
            <person name="Coelho S.M."/>
            <person name="Colleoni C."/>
            <person name="Czjzek M."/>
            <person name="Da Silva C."/>
            <person name="Delage L."/>
            <person name="Denoeud F."/>
            <person name="Deschamps P."/>
            <person name="Dittami S.M."/>
            <person name="Gabaldon T."/>
            <person name="Gachon C.M."/>
            <person name="Groisillier A."/>
            <person name="Herve C."/>
            <person name="Jabbari K."/>
            <person name="Katinka M."/>
            <person name="Kloareg B."/>
            <person name="Kowalczyk N."/>
            <person name="Labadie K."/>
            <person name="Leblanc C."/>
            <person name="Lopez P.J."/>
            <person name="McLachlan D.H."/>
            <person name="Meslet-Cladiere L."/>
            <person name="Moustafa A."/>
            <person name="Nehr Z."/>
            <person name="Nyvall Collen P."/>
            <person name="Panaud O."/>
            <person name="Partensky F."/>
            <person name="Poulain J."/>
            <person name="Rensing S.A."/>
            <person name="Rousvoal S."/>
            <person name="Samson G."/>
            <person name="Symeonidi A."/>
            <person name="Weissenbach J."/>
            <person name="Zambounis A."/>
            <person name="Wincker P."/>
            <person name="Boyen C."/>
        </authorList>
    </citation>
    <scope>NUCLEOTIDE SEQUENCE [LARGE SCALE GENOMIC DNA]</scope>
    <source>
        <strain evidence="2">cv. Stackhouse</strain>
    </source>
</reference>
<evidence type="ECO:0000313" key="1">
    <source>
        <dbReference type="EMBL" id="CDF35683.1"/>
    </source>
</evidence>